<evidence type="ECO:0000313" key="4">
    <source>
        <dbReference type="EMBL" id="KAK2182496.1"/>
    </source>
</evidence>
<name>A0AAD9L420_RIDPI</name>
<dbReference type="EMBL" id="JAODUO010000351">
    <property type="protein sequence ID" value="KAK2182496.1"/>
    <property type="molecule type" value="Genomic_DNA"/>
</dbReference>
<dbReference type="PANTHER" id="PTHR14388">
    <property type="entry name" value="T CELL-SPECIFIC ADAPTER PROTEIN TSAD"/>
    <property type="match status" value="1"/>
</dbReference>
<accession>A0AAD9L420</accession>
<feature type="domain" description="SH2" evidence="3">
    <location>
        <begin position="109"/>
        <end position="200"/>
    </location>
</feature>
<comment type="caution">
    <text evidence="4">The sequence shown here is derived from an EMBL/GenBank/DDBJ whole genome shotgun (WGS) entry which is preliminary data.</text>
</comment>
<protein>
    <recommendedName>
        <fullName evidence="3">SH2 domain-containing protein</fullName>
    </recommendedName>
</protein>
<evidence type="ECO:0000259" key="3">
    <source>
        <dbReference type="PROSITE" id="PS50001"/>
    </source>
</evidence>
<evidence type="ECO:0000313" key="5">
    <source>
        <dbReference type="Proteomes" id="UP001209878"/>
    </source>
</evidence>
<dbReference type="GO" id="GO:0005737">
    <property type="term" value="C:cytoplasm"/>
    <property type="evidence" value="ECO:0007669"/>
    <property type="project" value="TreeGrafter"/>
</dbReference>
<dbReference type="InterPro" id="IPR000980">
    <property type="entry name" value="SH2"/>
</dbReference>
<keyword evidence="5" id="KW-1185">Reference proteome</keyword>
<dbReference type="PRINTS" id="PR00401">
    <property type="entry name" value="SH2DOMAIN"/>
</dbReference>
<evidence type="ECO:0000256" key="1">
    <source>
        <dbReference type="PROSITE-ProRule" id="PRU00191"/>
    </source>
</evidence>
<dbReference type="SMART" id="SM00252">
    <property type="entry name" value="SH2"/>
    <property type="match status" value="1"/>
</dbReference>
<gene>
    <name evidence="4" type="ORF">NP493_352g00009</name>
</gene>
<sequence>MNDQNKMLNGDKSLPKDFFDKNKNTKTAPTIVSVDGKDVPVTGGTPKMRHKQNGQAADSDSDAEDDFVPIDPAELAKFGKPGTKMAAMNWFMQTQKMTVRHSEDGFAEWFHGFISRRGAEKLLKNSSVGSFLIRISESRIGYSLSFRAEDRCRHYMIDQLPNGKLMVVGESKVHRTLLQLVDYLKTHKLSNWNGYLTEPCGQVPGQCDYAELLDESDKEYMDYRTSTMVGSVSIINMYL</sequence>
<dbReference type="AlphaFoldDB" id="A0AAD9L420"/>
<dbReference type="SUPFAM" id="SSF55550">
    <property type="entry name" value="SH2 domain"/>
    <property type="match status" value="1"/>
</dbReference>
<dbReference type="PROSITE" id="PS50001">
    <property type="entry name" value="SH2"/>
    <property type="match status" value="1"/>
</dbReference>
<dbReference type="Gene3D" id="3.30.505.10">
    <property type="entry name" value="SH2 domain"/>
    <property type="match status" value="1"/>
</dbReference>
<dbReference type="PANTHER" id="PTHR14388:SF22">
    <property type="entry name" value="SH2 DOMAIN-CONTAINING PROTEIN"/>
    <property type="match status" value="1"/>
</dbReference>
<feature type="region of interest" description="Disordered" evidence="2">
    <location>
        <begin position="1"/>
        <end position="66"/>
    </location>
</feature>
<keyword evidence="1" id="KW-0727">SH2 domain</keyword>
<organism evidence="4 5">
    <name type="scientific">Ridgeia piscesae</name>
    <name type="common">Tubeworm</name>
    <dbReference type="NCBI Taxonomy" id="27915"/>
    <lineage>
        <taxon>Eukaryota</taxon>
        <taxon>Metazoa</taxon>
        <taxon>Spiralia</taxon>
        <taxon>Lophotrochozoa</taxon>
        <taxon>Annelida</taxon>
        <taxon>Polychaeta</taxon>
        <taxon>Sedentaria</taxon>
        <taxon>Canalipalpata</taxon>
        <taxon>Sabellida</taxon>
        <taxon>Siboglinidae</taxon>
        <taxon>Ridgeia</taxon>
    </lineage>
</organism>
<dbReference type="InterPro" id="IPR036860">
    <property type="entry name" value="SH2_dom_sf"/>
</dbReference>
<dbReference type="Proteomes" id="UP001209878">
    <property type="component" value="Unassembled WGS sequence"/>
</dbReference>
<evidence type="ECO:0000256" key="2">
    <source>
        <dbReference type="SAM" id="MobiDB-lite"/>
    </source>
</evidence>
<reference evidence="4" key="1">
    <citation type="journal article" date="2023" name="Mol. Biol. Evol.">
        <title>Third-Generation Sequencing Reveals the Adaptive Role of the Epigenome in Three Deep-Sea Polychaetes.</title>
        <authorList>
            <person name="Perez M."/>
            <person name="Aroh O."/>
            <person name="Sun Y."/>
            <person name="Lan Y."/>
            <person name="Juniper S.K."/>
            <person name="Young C.R."/>
            <person name="Angers B."/>
            <person name="Qian P.Y."/>
        </authorList>
    </citation>
    <scope>NUCLEOTIDE SEQUENCE</scope>
    <source>
        <strain evidence="4">R07B-5</strain>
    </source>
</reference>
<feature type="compositionally biased region" description="Basic and acidic residues" evidence="2">
    <location>
        <begin position="13"/>
        <end position="23"/>
    </location>
</feature>
<dbReference type="Pfam" id="PF00017">
    <property type="entry name" value="SH2"/>
    <property type="match status" value="1"/>
</dbReference>
<proteinExistence type="predicted"/>